<comment type="caution">
    <text evidence="4">The sequence shown here is derived from an EMBL/GenBank/DDBJ whole genome shotgun (WGS) entry which is preliminary data.</text>
</comment>
<evidence type="ECO:0000313" key="4">
    <source>
        <dbReference type="EMBL" id="MBA2873302.1"/>
    </source>
</evidence>
<reference evidence="4 5" key="1">
    <citation type="submission" date="2020-07" db="EMBL/GenBank/DDBJ databases">
        <title>Genomic Encyclopedia of Type Strains, Phase IV (KMG-IV): sequencing the most valuable type-strain genomes for metagenomic binning, comparative biology and taxonomic classification.</title>
        <authorList>
            <person name="Goeker M."/>
        </authorList>
    </citation>
    <scope>NUCLEOTIDE SEQUENCE [LARGE SCALE GENOMIC DNA]</scope>
    <source>
        <strain evidence="4 5">DSM 15730</strain>
    </source>
</reference>
<feature type="domain" description="N-acetyltransferase" evidence="3">
    <location>
        <begin position="3"/>
        <end position="114"/>
    </location>
</feature>
<protein>
    <submittedName>
        <fullName evidence="4">Riboflavin biosynthesis RibT protein</fullName>
    </submittedName>
</protein>
<dbReference type="SUPFAM" id="SSF55729">
    <property type="entry name" value="Acyl-CoA N-acyltransferases (Nat)"/>
    <property type="match status" value="1"/>
</dbReference>
<evidence type="ECO:0000259" key="3">
    <source>
        <dbReference type="PROSITE" id="PS51186"/>
    </source>
</evidence>
<accession>A0A7V9Z3C4</accession>
<dbReference type="Pfam" id="PF00583">
    <property type="entry name" value="Acetyltransf_1"/>
    <property type="match status" value="1"/>
</dbReference>
<evidence type="ECO:0000256" key="1">
    <source>
        <dbReference type="ARBA" id="ARBA00022679"/>
    </source>
</evidence>
<dbReference type="PANTHER" id="PTHR43800">
    <property type="entry name" value="PEPTIDYL-LYSINE N-ACETYLTRANSFERASE YJAB"/>
    <property type="match status" value="1"/>
</dbReference>
<gene>
    <name evidence="4" type="ORF">HNR31_000054</name>
</gene>
<keyword evidence="2" id="KW-0012">Acyltransferase</keyword>
<dbReference type="Gene3D" id="3.40.630.30">
    <property type="match status" value="1"/>
</dbReference>
<keyword evidence="1" id="KW-0808">Transferase</keyword>
<dbReference type="PANTHER" id="PTHR43800:SF1">
    <property type="entry name" value="PEPTIDYL-LYSINE N-ACETYLTRANSFERASE YJAB"/>
    <property type="match status" value="1"/>
</dbReference>
<evidence type="ECO:0000256" key="2">
    <source>
        <dbReference type="ARBA" id="ARBA00023315"/>
    </source>
</evidence>
<sequence length="114" mass="13531">MLIRYRKNYEKIAMGLLSFMPTEKDLKKLQQTIKQYETDDDWQLFLWKEEEDIIGIIGILMRDENVAEIQHISVNPSHRHQGIGKQMVKALKEMFPHYVFQANELTASFLDKCE</sequence>
<dbReference type="PROSITE" id="PS51186">
    <property type="entry name" value="GNAT"/>
    <property type="match status" value="1"/>
</dbReference>
<dbReference type="Proteomes" id="UP000523087">
    <property type="component" value="Unassembled WGS sequence"/>
</dbReference>
<dbReference type="InterPro" id="IPR000182">
    <property type="entry name" value="GNAT_dom"/>
</dbReference>
<dbReference type="EMBL" id="JACDUT010000001">
    <property type="protein sequence ID" value="MBA2873302.1"/>
    <property type="molecule type" value="Genomic_DNA"/>
</dbReference>
<dbReference type="AlphaFoldDB" id="A0A7V9Z3C4"/>
<proteinExistence type="predicted"/>
<dbReference type="CDD" id="cd04301">
    <property type="entry name" value="NAT_SF"/>
    <property type="match status" value="1"/>
</dbReference>
<dbReference type="InterPro" id="IPR016181">
    <property type="entry name" value="Acyl_CoA_acyltransferase"/>
</dbReference>
<dbReference type="RefSeq" id="WP_181554260.1">
    <property type="nucleotide sequence ID" value="NZ_JACDUT010000001.1"/>
</dbReference>
<organism evidence="4 5">
    <name type="scientific">Thermaerobacillus caldiproteolyticus</name>
    <dbReference type="NCBI Taxonomy" id="247480"/>
    <lineage>
        <taxon>Bacteria</taxon>
        <taxon>Bacillati</taxon>
        <taxon>Bacillota</taxon>
        <taxon>Bacilli</taxon>
        <taxon>Bacillales</taxon>
        <taxon>Anoxybacillaceae</taxon>
        <taxon>Thermaerobacillus</taxon>
    </lineage>
</organism>
<dbReference type="GO" id="GO:0016747">
    <property type="term" value="F:acyltransferase activity, transferring groups other than amino-acyl groups"/>
    <property type="evidence" value="ECO:0007669"/>
    <property type="project" value="InterPro"/>
</dbReference>
<evidence type="ECO:0000313" key="5">
    <source>
        <dbReference type="Proteomes" id="UP000523087"/>
    </source>
</evidence>
<keyword evidence="5" id="KW-1185">Reference proteome</keyword>
<name>A0A7V9Z3C4_9BACL</name>